<organism evidence="2 3">
    <name type="scientific">Vreelandella aquamarina</name>
    <dbReference type="NCBI Taxonomy" id="77097"/>
    <lineage>
        <taxon>Bacteria</taxon>
        <taxon>Pseudomonadati</taxon>
        <taxon>Pseudomonadota</taxon>
        <taxon>Gammaproteobacteria</taxon>
        <taxon>Oceanospirillales</taxon>
        <taxon>Halomonadaceae</taxon>
        <taxon>Vreelandella</taxon>
    </lineage>
</organism>
<reference evidence="2 3" key="1">
    <citation type="submission" date="2020-03" db="EMBL/GenBank/DDBJ databases">
        <title>Complete Genome Sequence of Halomonas meridiana strain Eplume2, isolated from hydrothermal-plume in the north east Pacific Ocean.</title>
        <authorList>
            <person name="Kurihara Y."/>
            <person name="Kawai S."/>
            <person name="Sakai A."/>
            <person name="Galipon J."/>
            <person name="Arakawa K."/>
        </authorList>
    </citation>
    <scope>NUCLEOTIDE SEQUENCE [LARGE SCALE GENOMIC DNA]</scope>
    <source>
        <strain evidence="2 3">Eplume2</strain>
    </source>
</reference>
<accession>A0A6F8XBC3</accession>
<gene>
    <name evidence="2" type="primary">gguC</name>
    <name evidence="2" type="ORF">HMEPL2_18870</name>
</gene>
<dbReference type="SUPFAM" id="SSF56529">
    <property type="entry name" value="FAH"/>
    <property type="match status" value="1"/>
</dbReference>
<feature type="region of interest" description="Disordered" evidence="1">
    <location>
        <begin position="95"/>
        <end position="114"/>
    </location>
</feature>
<keyword evidence="3" id="KW-1185">Reference proteome</keyword>
<sequence>MKNNIHVVQIRSEKGAVIAAQVKGERLQPLSASLYDLALLAANEGRALRDVVEASAAGEALDYNEMIDAGRLLSPITHPDPAHLLLTGTGLTHLGSAAPRNKMHDKEGEKNSREEIITDTQRIFNWGVEGGKPVGGGPGVQPEWFYKGTGHTLRAPYQDIHMPAFALDGGEEAEMAGVYIVNAQGRVFRVGYALSNEFSDHVTEKQNYLYLAHSKLRDASIGPEIVIGELPEEVRGSVSIHRDGSIVWQHEFASGEQHMCHSIENLEHHHFKYSTFRVPGQLHVHFFGAAILSFADGVKLQDGDEMHIECDLMTKPLINRIKVMPDESVAVMAL</sequence>
<name>A0A6F8XBC3_9GAMM</name>
<evidence type="ECO:0008006" key="4">
    <source>
        <dbReference type="Google" id="ProtNLM"/>
    </source>
</evidence>
<evidence type="ECO:0000313" key="3">
    <source>
        <dbReference type="Proteomes" id="UP000501053"/>
    </source>
</evidence>
<dbReference type="Proteomes" id="UP000501053">
    <property type="component" value="Chromosome"/>
</dbReference>
<protein>
    <recommendedName>
        <fullName evidence="4">GguC protein</fullName>
    </recommendedName>
</protein>
<evidence type="ECO:0000256" key="1">
    <source>
        <dbReference type="SAM" id="MobiDB-lite"/>
    </source>
</evidence>
<dbReference type="InterPro" id="IPR009645">
    <property type="entry name" value="GguC"/>
</dbReference>
<dbReference type="InterPro" id="IPR036663">
    <property type="entry name" value="Fumarylacetoacetase_C_sf"/>
</dbReference>
<feature type="compositionally biased region" description="Basic and acidic residues" evidence="1">
    <location>
        <begin position="102"/>
        <end position="114"/>
    </location>
</feature>
<dbReference type="RefSeq" id="WP_197746134.1">
    <property type="nucleotide sequence ID" value="NZ_AP022869.1"/>
</dbReference>
<proteinExistence type="predicted"/>
<dbReference type="EMBL" id="AP022869">
    <property type="protein sequence ID" value="BCB71536.1"/>
    <property type="molecule type" value="Genomic_DNA"/>
</dbReference>
<dbReference type="AlphaFoldDB" id="A0A6F8XBC3"/>
<dbReference type="PIRSF" id="PIRSF033905">
    <property type="entry name" value="UCP033905"/>
    <property type="match status" value="1"/>
</dbReference>
<evidence type="ECO:0000313" key="2">
    <source>
        <dbReference type="EMBL" id="BCB71536.1"/>
    </source>
</evidence>
<dbReference type="GO" id="GO:0003824">
    <property type="term" value="F:catalytic activity"/>
    <property type="evidence" value="ECO:0007669"/>
    <property type="project" value="InterPro"/>
</dbReference>
<dbReference type="NCBIfam" id="NF040903">
    <property type="entry name" value="GguC"/>
    <property type="match status" value="1"/>
</dbReference>
<dbReference type="Gene3D" id="3.90.850.10">
    <property type="entry name" value="Fumarylacetoacetase-like, C-terminal domain"/>
    <property type="match status" value="1"/>
</dbReference>